<sequence length="129" mass="14974">MQLPEVQTPPAQIIQNTITNMPQDSYSYMPNNDALRKQISYVRKKHLPSQPQLLQDIAIPINLRQTIHGEQFLAKDIEYGEEKILIFCTASNLQHLQNANYWIVDGTFKTVVFFSIDRQNIIFSQIPKE</sequence>
<evidence type="ECO:0000313" key="1">
    <source>
        <dbReference type="EMBL" id="CAG8475381.1"/>
    </source>
</evidence>
<comment type="caution">
    <text evidence="1">The sequence shown here is derived from an EMBL/GenBank/DDBJ whole genome shotgun (WGS) entry which is preliminary data.</text>
</comment>
<reference evidence="1" key="1">
    <citation type="submission" date="2021-06" db="EMBL/GenBank/DDBJ databases">
        <authorList>
            <person name="Kallberg Y."/>
            <person name="Tangrot J."/>
            <person name="Rosling A."/>
        </authorList>
    </citation>
    <scope>NUCLEOTIDE SEQUENCE</scope>
    <source>
        <strain evidence="1">MA453B</strain>
    </source>
</reference>
<protein>
    <submittedName>
        <fullName evidence="1">10296_t:CDS:1</fullName>
    </submittedName>
</protein>
<proteinExistence type="predicted"/>
<dbReference type="AlphaFoldDB" id="A0A9N8Z608"/>
<dbReference type="OrthoDB" id="2422836at2759"/>
<evidence type="ECO:0000313" key="2">
    <source>
        <dbReference type="Proteomes" id="UP000789405"/>
    </source>
</evidence>
<organism evidence="1 2">
    <name type="scientific">Dentiscutata erythropus</name>
    <dbReference type="NCBI Taxonomy" id="1348616"/>
    <lineage>
        <taxon>Eukaryota</taxon>
        <taxon>Fungi</taxon>
        <taxon>Fungi incertae sedis</taxon>
        <taxon>Mucoromycota</taxon>
        <taxon>Glomeromycotina</taxon>
        <taxon>Glomeromycetes</taxon>
        <taxon>Diversisporales</taxon>
        <taxon>Gigasporaceae</taxon>
        <taxon>Dentiscutata</taxon>
    </lineage>
</organism>
<accession>A0A9N8Z608</accession>
<name>A0A9N8Z608_9GLOM</name>
<dbReference type="Proteomes" id="UP000789405">
    <property type="component" value="Unassembled WGS sequence"/>
</dbReference>
<dbReference type="EMBL" id="CAJVPY010000479">
    <property type="protein sequence ID" value="CAG8475381.1"/>
    <property type="molecule type" value="Genomic_DNA"/>
</dbReference>
<feature type="non-terminal residue" evidence="1">
    <location>
        <position position="129"/>
    </location>
</feature>
<gene>
    <name evidence="1" type="ORF">DERYTH_LOCUS1661</name>
</gene>
<keyword evidence="2" id="KW-1185">Reference proteome</keyword>